<dbReference type="Proteomes" id="UP000266005">
    <property type="component" value="Unassembled WGS sequence"/>
</dbReference>
<keyword evidence="2" id="KW-1185">Reference proteome</keyword>
<organism evidence="1 2">
    <name type="scientific">Pontibacter oryzae</name>
    <dbReference type="NCBI Taxonomy" id="2304593"/>
    <lineage>
        <taxon>Bacteria</taxon>
        <taxon>Pseudomonadati</taxon>
        <taxon>Bacteroidota</taxon>
        <taxon>Cytophagia</taxon>
        <taxon>Cytophagales</taxon>
        <taxon>Hymenobacteraceae</taxon>
        <taxon>Pontibacter</taxon>
    </lineage>
</organism>
<sequence>MSLPQLVSILADAIGDSFSRGQSRTLFMGPIIIGYNYFPSEKLSLGIEANYANYINKDYTSDQVNSKNHFITLMPQFQYYWARLPQVEFYSGIKLGASFFHEKSTNEDVTHAFVPAFHVTPLGARIGRKKRFYIDSGTGFDGLLNIGYNIPIQ</sequence>
<evidence type="ECO:0008006" key="3">
    <source>
        <dbReference type="Google" id="ProtNLM"/>
    </source>
</evidence>
<dbReference type="AlphaFoldDB" id="A0A399SDL8"/>
<reference evidence="2" key="1">
    <citation type="submission" date="2018-08" db="EMBL/GenBank/DDBJ databases">
        <title>Mucilaginibacter sp. MYSH2.</title>
        <authorList>
            <person name="Seo T."/>
        </authorList>
    </citation>
    <scope>NUCLEOTIDE SEQUENCE [LARGE SCALE GENOMIC DNA]</scope>
    <source>
        <strain evidence="2">KIRAN</strain>
    </source>
</reference>
<name>A0A399SDL8_9BACT</name>
<comment type="caution">
    <text evidence="1">The sequence shown here is derived from an EMBL/GenBank/DDBJ whole genome shotgun (WGS) entry which is preliminary data.</text>
</comment>
<protein>
    <recommendedName>
        <fullName evidence="3">Outer membrane protein beta-barrel domain-containing protein</fullName>
    </recommendedName>
</protein>
<accession>A0A399SDL8</accession>
<evidence type="ECO:0000313" key="2">
    <source>
        <dbReference type="Proteomes" id="UP000266005"/>
    </source>
</evidence>
<proteinExistence type="predicted"/>
<evidence type="ECO:0000313" key="1">
    <source>
        <dbReference type="EMBL" id="RIJ41790.1"/>
    </source>
</evidence>
<gene>
    <name evidence="1" type="ORF">D1627_07160</name>
</gene>
<dbReference type="EMBL" id="QWGE01000002">
    <property type="protein sequence ID" value="RIJ41790.1"/>
    <property type="molecule type" value="Genomic_DNA"/>
</dbReference>